<gene>
    <name evidence="2" type="ORF">FSB_LOCUS3090</name>
</gene>
<dbReference type="EMBL" id="OIVN01000147">
    <property type="protein sequence ID" value="SPC75208.1"/>
    <property type="molecule type" value="Genomic_DNA"/>
</dbReference>
<organism evidence="2">
    <name type="scientific">Fagus sylvatica</name>
    <name type="common">Beechnut</name>
    <dbReference type="NCBI Taxonomy" id="28930"/>
    <lineage>
        <taxon>Eukaryota</taxon>
        <taxon>Viridiplantae</taxon>
        <taxon>Streptophyta</taxon>
        <taxon>Embryophyta</taxon>
        <taxon>Tracheophyta</taxon>
        <taxon>Spermatophyta</taxon>
        <taxon>Magnoliopsida</taxon>
        <taxon>eudicotyledons</taxon>
        <taxon>Gunneridae</taxon>
        <taxon>Pentapetalae</taxon>
        <taxon>rosids</taxon>
        <taxon>fabids</taxon>
        <taxon>Fagales</taxon>
        <taxon>Fagaceae</taxon>
        <taxon>Fagus</taxon>
    </lineage>
</organism>
<feature type="coiled-coil region" evidence="1">
    <location>
        <begin position="69"/>
        <end position="96"/>
    </location>
</feature>
<proteinExistence type="predicted"/>
<name>A0A2N9EKA8_FAGSY</name>
<reference evidence="2" key="1">
    <citation type="submission" date="2018-02" db="EMBL/GenBank/DDBJ databases">
        <authorList>
            <person name="Cohen D.B."/>
            <person name="Kent A.D."/>
        </authorList>
    </citation>
    <scope>NUCLEOTIDE SEQUENCE</scope>
</reference>
<accession>A0A2N9EKA8</accession>
<keyword evidence="1" id="KW-0175">Coiled coil</keyword>
<protein>
    <submittedName>
        <fullName evidence="2">Uncharacterized protein</fullName>
    </submittedName>
</protein>
<evidence type="ECO:0000256" key="1">
    <source>
        <dbReference type="SAM" id="Coils"/>
    </source>
</evidence>
<dbReference type="AlphaFoldDB" id="A0A2N9EKA8"/>
<sequence length="238" mass="27160">MRINKSKLKNMVEKGAPVAPVSVKRKRTDEVTELDFQEYANARTENISKLTVHSLMRSLNEAMVISRRCISVEDDLVRLKQRLAESEASQKSLNRAVFELNKEKRDLLGAVEAVKVELLPKEGDVKAAVDARDEAVKEMKHLMGQMEGARAAAVSDYKASEAFEDNNLQCFYSYFEAFRKQAKKRYPDVDFSEFQPYDDTDSVNEGNEKGTMLTKPTMPPPDFIQSRFPSFSSFMYFL</sequence>
<evidence type="ECO:0000313" key="2">
    <source>
        <dbReference type="EMBL" id="SPC75208.1"/>
    </source>
</evidence>